<feature type="transmembrane region" description="Helical" evidence="3">
    <location>
        <begin position="93"/>
        <end position="112"/>
    </location>
</feature>
<evidence type="ECO:0000313" key="5">
    <source>
        <dbReference type="Proteomes" id="UP000006591"/>
    </source>
</evidence>
<dbReference type="AlphaFoldDB" id="A0A0E0FIU7"/>
<feature type="transmembrane region" description="Helical" evidence="3">
    <location>
        <begin position="166"/>
        <end position="184"/>
    </location>
</feature>
<dbReference type="Gene3D" id="1.10.3370.10">
    <property type="entry name" value="SecY subunit domain"/>
    <property type="match status" value="1"/>
</dbReference>
<dbReference type="PANTHER" id="PTHR10906">
    <property type="entry name" value="SECY/SEC61-ALPHA FAMILY MEMBER"/>
    <property type="match status" value="1"/>
</dbReference>
<proteinExistence type="inferred from homology"/>
<feature type="transmembrane region" description="Helical" evidence="3">
    <location>
        <begin position="357"/>
        <end position="378"/>
    </location>
</feature>
<dbReference type="OMA" id="QAYCHIK"/>
<sequence length="469" mass="52042">MNNKNERGVICKQTHTPSNTNGLNFAVPLAAPPLLASSPTACLRRSISIGAPSSCGFRPGKMSNRSKFWRLAALVPEVQCPDQPISPRQKFKYTAIVLFIFVIASQVLLYGIQHQPRTIEPDPLHWLHLILASSRIPEVLVKIWVHLKIITLDTSAPETGVLMNRAQRLLGILVAILGAVNFYVGSQHFTVNTAFSPMSVMYPEQSPEFEGAVIAWVHLLMTRTDKLSAMSKAFYRQNLPNIINFLATCLFVPLAIFFQGFYIVLPVRTRRNFQAYCHIKLSHFLYGPVVLHRLLLPLPYVASKVLYKKYSGNTLVNLLGKWDGLNHFGQSIPVGGIVYYLTTPPLLADLHRDPFHAFIYVAFVLISCVFISMGLMVCASSKGVFNGFVVLNMQEERRLRLAQPDSIHANEIRRHVMRAACVGGFCAGVLIIFADLIGVFCSGTGIMLAVTASYPYVDGRASEVGSFGF</sequence>
<dbReference type="eggNOG" id="KOG1373">
    <property type="taxonomic scope" value="Eukaryota"/>
</dbReference>
<dbReference type="InterPro" id="IPR023201">
    <property type="entry name" value="SecY_dom_sf"/>
</dbReference>
<accession>A0A0E0FIU7</accession>
<evidence type="ECO:0000256" key="3">
    <source>
        <dbReference type="SAM" id="Phobius"/>
    </source>
</evidence>
<protein>
    <submittedName>
        <fullName evidence="4">Uncharacterized protein</fullName>
    </submittedName>
</protein>
<reference evidence="4" key="1">
    <citation type="submission" date="2015-04" db="UniProtKB">
        <authorList>
            <consortium name="EnsemblPlants"/>
        </authorList>
    </citation>
    <scope>IDENTIFICATION</scope>
    <source>
        <strain evidence="4">SL10</strain>
    </source>
</reference>
<dbReference type="InterPro" id="IPR002208">
    <property type="entry name" value="SecY/SEC61-alpha"/>
</dbReference>
<dbReference type="GO" id="GO:0015031">
    <property type="term" value="P:protein transport"/>
    <property type="evidence" value="ECO:0007669"/>
    <property type="project" value="InterPro"/>
</dbReference>
<dbReference type="EnsemblPlants" id="ONIVA01G10400.1">
    <property type="protein sequence ID" value="ONIVA01G10400.1"/>
    <property type="gene ID" value="ONIVA01G10400"/>
</dbReference>
<dbReference type="Gramene" id="ONIVA01G10400.1">
    <property type="protein sequence ID" value="ONIVA01G10400.1"/>
    <property type="gene ID" value="ONIVA01G10400"/>
</dbReference>
<evidence type="ECO:0000313" key="4">
    <source>
        <dbReference type="EnsemblPlants" id="ONIVA01G10400.1"/>
    </source>
</evidence>
<feature type="transmembrane region" description="Helical" evidence="3">
    <location>
        <begin position="284"/>
        <end position="302"/>
    </location>
</feature>
<dbReference type="Pfam" id="PF00344">
    <property type="entry name" value="SecY"/>
    <property type="match status" value="1"/>
</dbReference>
<feature type="transmembrane region" description="Helical" evidence="3">
    <location>
        <begin position="422"/>
        <end position="450"/>
    </location>
</feature>
<dbReference type="STRING" id="4536.A0A0E0FIU7"/>
<feature type="transmembrane region" description="Helical" evidence="3">
    <location>
        <begin position="242"/>
        <end position="264"/>
    </location>
</feature>
<dbReference type="HOGENOM" id="CLU_031763_2_1_1"/>
<dbReference type="GO" id="GO:0009535">
    <property type="term" value="C:chloroplast thylakoid membrane"/>
    <property type="evidence" value="ECO:0007669"/>
    <property type="project" value="UniProtKB-SubCell"/>
</dbReference>
<keyword evidence="3" id="KW-0472">Membrane</keyword>
<comment type="subcellular location">
    <subcellularLocation>
        <location evidence="1">Plastid</location>
        <location evidence="1">Chloroplast thylakoid membrane</location>
        <topology evidence="1">Multi-pass membrane protein</topology>
    </subcellularLocation>
</comment>
<dbReference type="SUPFAM" id="SSF103491">
    <property type="entry name" value="Preprotein translocase SecY subunit"/>
    <property type="match status" value="1"/>
</dbReference>
<keyword evidence="3" id="KW-0812">Transmembrane</keyword>
<evidence type="ECO:0000256" key="2">
    <source>
        <dbReference type="RuleBase" id="RU004349"/>
    </source>
</evidence>
<comment type="similarity">
    <text evidence="2">Belongs to the SecY/SEC61-alpha family.</text>
</comment>
<reference evidence="4" key="2">
    <citation type="submission" date="2018-04" db="EMBL/GenBank/DDBJ databases">
        <title>OnivRS2 (Oryza nivara Reference Sequence Version 2).</title>
        <authorList>
            <person name="Zhang J."/>
            <person name="Kudrna D."/>
            <person name="Lee S."/>
            <person name="Talag J."/>
            <person name="Rajasekar S."/>
            <person name="Welchert J."/>
            <person name="Hsing Y.-I."/>
            <person name="Wing R.A."/>
        </authorList>
    </citation>
    <scope>NUCLEOTIDE SEQUENCE [LARGE SCALE GENOMIC DNA]</scope>
</reference>
<keyword evidence="3" id="KW-1133">Transmembrane helix</keyword>
<organism evidence="4">
    <name type="scientific">Oryza nivara</name>
    <name type="common">Indian wild rice</name>
    <name type="synonym">Oryza sativa f. spontanea</name>
    <dbReference type="NCBI Taxonomy" id="4536"/>
    <lineage>
        <taxon>Eukaryota</taxon>
        <taxon>Viridiplantae</taxon>
        <taxon>Streptophyta</taxon>
        <taxon>Embryophyta</taxon>
        <taxon>Tracheophyta</taxon>
        <taxon>Spermatophyta</taxon>
        <taxon>Magnoliopsida</taxon>
        <taxon>Liliopsida</taxon>
        <taxon>Poales</taxon>
        <taxon>Poaceae</taxon>
        <taxon>BOP clade</taxon>
        <taxon>Oryzoideae</taxon>
        <taxon>Oryzeae</taxon>
        <taxon>Oryzinae</taxon>
        <taxon>Oryza</taxon>
    </lineage>
</organism>
<keyword evidence="5" id="KW-1185">Reference proteome</keyword>
<name>A0A0E0FIU7_ORYNI</name>
<evidence type="ECO:0000256" key="1">
    <source>
        <dbReference type="ARBA" id="ARBA00004454"/>
    </source>
</evidence>
<dbReference type="Proteomes" id="UP000006591">
    <property type="component" value="Chromosome 1"/>
</dbReference>